<dbReference type="InterPro" id="IPR000477">
    <property type="entry name" value="RT_dom"/>
</dbReference>
<organism evidence="4 5">
    <name type="scientific">Thermothelomyces thermophilus (strain ATCC 42464 / BCRC 31852 / DSM 1799)</name>
    <name type="common">Sporotrichum thermophile</name>
    <dbReference type="NCBI Taxonomy" id="573729"/>
    <lineage>
        <taxon>Eukaryota</taxon>
        <taxon>Fungi</taxon>
        <taxon>Dikarya</taxon>
        <taxon>Ascomycota</taxon>
        <taxon>Pezizomycotina</taxon>
        <taxon>Sordariomycetes</taxon>
        <taxon>Sordariomycetidae</taxon>
        <taxon>Sordariales</taxon>
        <taxon>Chaetomiaceae</taxon>
        <taxon>Thermothelomyces</taxon>
    </lineage>
</organism>
<dbReference type="Proteomes" id="UP000007322">
    <property type="component" value="Chromosome 1"/>
</dbReference>
<dbReference type="GO" id="GO:0005739">
    <property type="term" value="C:mitochondrion"/>
    <property type="evidence" value="ECO:0007669"/>
    <property type="project" value="UniProtKB-SubCell"/>
</dbReference>
<dbReference type="HOGENOM" id="CLU_000384_33_7_1"/>
<dbReference type="Pfam" id="PF00078">
    <property type="entry name" value="RVT_1"/>
    <property type="match status" value="1"/>
</dbReference>
<dbReference type="Gene3D" id="3.30.70.270">
    <property type="match status" value="1"/>
</dbReference>
<dbReference type="OrthoDB" id="5245018at2759"/>
<dbReference type="InParanoid" id="G2PZR7"/>
<evidence type="ECO:0000259" key="3">
    <source>
        <dbReference type="PROSITE" id="PS50878"/>
    </source>
</evidence>
<accession>G2PZR7</accession>
<feature type="non-terminal residue" evidence="4">
    <location>
        <position position="73"/>
    </location>
</feature>
<dbReference type="PANTHER" id="PTHR33064:SF37">
    <property type="entry name" value="RIBONUCLEASE H"/>
    <property type="match status" value="1"/>
</dbReference>
<feature type="domain" description="Reverse transcriptase" evidence="3">
    <location>
        <begin position="1"/>
        <end position="56"/>
    </location>
</feature>
<keyword evidence="5" id="KW-1185">Reference proteome</keyword>
<dbReference type="PANTHER" id="PTHR33064">
    <property type="entry name" value="POL PROTEIN"/>
    <property type="match status" value="1"/>
</dbReference>
<dbReference type="RefSeq" id="XP_003658387.1">
    <property type="nucleotide sequence ID" value="XM_003658339.2"/>
</dbReference>
<dbReference type="AlphaFoldDB" id="G2PZR7"/>
<protein>
    <recommendedName>
        <fullName evidence="3">Reverse transcriptase domain-containing protein</fullName>
    </recommendedName>
</protein>
<dbReference type="InterPro" id="IPR043502">
    <property type="entry name" value="DNA/RNA_pol_sf"/>
</dbReference>
<dbReference type="InterPro" id="IPR043128">
    <property type="entry name" value="Rev_trsase/Diguanyl_cyclase"/>
</dbReference>
<dbReference type="eggNOG" id="KOG0017">
    <property type="taxonomic scope" value="Eukaryota"/>
</dbReference>
<sequence>FTVYYLDNILIFSKTIDEYRKYVRVVLDVLYVYKLLVNKEKSEFYIRKTVFLGYKISLGQIRIEPSKVKAIKE</sequence>
<keyword evidence="2" id="KW-0496">Mitochondrion</keyword>
<dbReference type="EMBL" id="CP003002">
    <property type="protein sequence ID" value="AEO53142.1"/>
    <property type="molecule type" value="Genomic_DNA"/>
</dbReference>
<feature type="non-terminal residue" evidence="4">
    <location>
        <position position="1"/>
    </location>
</feature>
<dbReference type="GeneID" id="11505444"/>
<dbReference type="PROSITE" id="PS50878">
    <property type="entry name" value="RT_POL"/>
    <property type="match status" value="1"/>
</dbReference>
<dbReference type="InterPro" id="IPR051320">
    <property type="entry name" value="Viral_Replic_Matur_Polypro"/>
</dbReference>
<dbReference type="KEGG" id="mtm:MYCTH_36219"/>
<comment type="subcellular location">
    <subcellularLocation>
        <location evidence="1">Mitochondrion</location>
    </subcellularLocation>
</comment>
<evidence type="ECO:0000256" key="2">
    <source>
        <dbReference type="ARBA" id="ARBA00023128"/>
    </source>
</evidence>
<gene>
    <name evidence="4" type="ORF">MYCTH_36219</name>
</gene>
<dbReference type="SUPFAM" id="SSF56672">
    <property type="entry name" value="DNA/RNA polymerases"/>
    <property type="match status" value="1"/>
</dbReference>
<dbReference type="VEuPathDB" id="FungiDB:MYCTH_36219"/>
<name>G2PZR7_THET4</name>
<evidence type="ECO:0000313" key="5">
    <source>
        <dbReference type="Proteomes" id="UP000007322"/>
    </source>
</evidence>
<proteinExistence type="predicted"/>
<evidence type="ECO:0000313" key="4">
    <source>
        <dbReference type="EMBL" id="AEO53142.1"/>
    </source>
</evidence>
<evidence type="ECO:0000256" key="1">
    <source>
        <dbReference type="ARBA" id="ARBA00004173"/>
    </source>
</evidence>
<reference evidence="4 5" key="1">
    <citation type="journal article" date="2011" name="Nat. Biotechnol.">
        <title>Comparative genomic analysis of the thermophilic biomass-degrading fungi Myceliophthora thermophila and Thielavia terrestris.</title>
        <authorList>
            <person name="Berka R.M."/>
            <person name="Grigoriev I.V."/>
            <person name="Otillar R."/>
            <person name="Salamov A."/>
            <person name="Grimwood J."/>
            <person name="Reid I."/>
            <person name="Ishmael N."/>
            <person name="John T."/>
            <person name="Darmond C."/>
            <person name="Moisan M.-C."/>
            <person name="Henrissat B."/>
            <person name="Coutinho P.M."/>
            <person name="Lombard V."/>
            <person name="Natvig D.O."/>
            <person name="Lindquist E."/>
            <person name="Schmutz J."/>
            <person name="Lucas S."/>
            <person name="Harris P."/>
            <person name="Powlowski J."/>
            <person name="Bellemare A."/>
            <person name="Taylor D."/>
            <person name="Butler G."/>
            <person name="de Vries R.P."/>
            <person name="Allijn I.E."/>
            <person name="van den Brink J."/>
            <person name="Ushinsky S."/>
            <person name="Storms R."/>
            <person name="Powell A.J."/>
            <person name="Paulsen I.T."/>
            <person name="Elbourne L.D.H."/>
            <person name="Baker S.E."/>
            <person name="Magnuson J."/>
            <person name="LaBoissiere S."/>
            <person name="Clutterbuck A.J."/>
            <person name="Martinez D."/>
            <person name="Wogulis M."/>
            <person name="de Leon A.L."/>
            <person name="Rey M.W."/>
            <person name="Tsang A."/>
        </authorList>
    </citation>
    <scope>NUCLEOTIDE SEQUENCE [LARGE SCALE GENOMIC DNA]</scope>
    <source>
        <strain evidence="5">ATCC 42464 / BCRC 31852 / DSM 1799</strain>
    </source>
</reference>
<dbReference type="STRING" id="573729.G2PZR7"/>
<dbReference type="OMA" id="EVMFLAH"/>